<evidence type="ECO:0000256" key="14">
    <source>
        <dbReference type="ARBA" id="ARBA00031636"/>
    </source>
</evidence>
<dbReference type="Proteomes" id="UP000028542">
    <property type="component" value="Unassembled WGS sequence"/>
</dbReference>
<evidence type="ECO:0000256" key="6">
    <source>
        <dbReference type="ARBA" id="ARBA00022448"/>
    </source>
</evidence>
<evidence type="ECO:0000256" key="10">
    <source>
        <dbReference type="ARBA" id="ARBA00022989"/>
    </source>
</evidence>
<dbReference type="AlphaFoldDB" id="A0A084J7W1"/>
<dbReference type="GO" id="GO:0006811">
    <property type="term" value="P:monoatomic ion transport"/>
    <property type="evidence" value="ECO:0007669"/>
    <property type="project" value="UniProtKB-KW"/>
</dbReference>
<feature type="transmembrane region" description="Helical" evidence="15">
    <location>
        <begin position="16"/>
        <end position="37"/>
    </location>
</feature>
<organism evidence="16 17">
    <name type="scientific">Clostridium sulfidigenes</name>
    <dbReference type="NCBI Taxonomy" id="318464"/>
    <lineage>
        <taxon>Bacteria</taxon>
        <taxon>Bacillati</taxon>
        <taxon>Bacillota</taxon>
        <taxon>Clostridia</taxon>
        <taxon>Eubacteriales</taxon>
        <taxon>Clostridiaceae</taxon>
        <taxon>Clostridium</taxon>
    </lineage>
</organism>
<comment type="similarity">
    <text evidence="3">Belongs to the multi antimicrobial extrusion (MATE) (TC 2.A.66.1) family. MepA subfamily.</text>
</comment>
<name>A0A084J7W1_9CLOT</name>
<keyword evidence="13" id="KW-0046">Antibiotic resistance</keyword>
<keyword evidence="8" id="KW-1003">Cell membrane</keyword>
<dbReference type="STRING" id="318464.IO99_16980"/>
<evidence type="ECO:0000256" key="2">
    <source>
        <dbReference type="ARBA" id="ARBA00004651"/>
    </source>
</evidence>
<dbReference type="PIRSF" id="PIRSF006603">
    <property type="entry name" value="DinF"/>
    <property type="match status" value="1"/>
</dbReference>
<gene>
    <name evidence="16" type="ORF">IO99_16980</name>
</gene>
<protein>
    <recommendedName>
        <fullName evidence="5">Multidrug export protein MepA</fullName>
    </recommendedName>
    <alternativeName>
        <fullName evidence="14">Multidrug-efflux transporter</fullName>
    </alternativeName>
    <alternativeName>
        <fullName evidence="4">Probable multidrug resistance protein NorM</fullName>
    </alternativeName>
</protein>
<dbReference type="Pfam" id="PF01554">
    <property type="entry name" value="MatE"/>
    <property type="match status" value="2"/>
</dbReference>
<evidence type="ECO:0000313" key="17">
    <source>
        <dbReference type="Proteomes" id="UP000028542"/>
    </source>
</evidence>
<feature type="transmembrane region" description="Helical" evidence="15">
    <location>
        <begin position="323"/>
        <end position="343"/>
    </location>
</feature>
<dbReference type="eggNOG" id="COG0534">
    <property type="taxonomic scope" value="Bacteria"/>
</dbReference>
<evidence type="ECO:0000256" key="5">
    <source>
        <dbReference type="ARBA" id="ARBA00022106"/>
    </source>
</evidence>
<accession>A0A084J7W1</accession>
<feature type="transmembrane region" description="Helical" evidence="15">
    <location>
        <begin position="363"/>
        <end position="384"/>
    </location>
</feature>
<evidence type="ECO:0000256" key="15">
    <source>
        <dbReference type="SAM" id="Phobius"/>
    </source>
</evidence>
<feature type="transmembrane region" description="Helical" evidence="15">
    <location>
        <begin position="191"/>
        <end position="213"/>
    </location>
</feature>
<proteinExistence type="inferred from homology"/>
<keyword evidence="12 15" id="KW-0472">Membrane</keyword>
<dbReference type="InterPro" id="IPR045070">
    <property type="entry name" value="MATE_MepA-like"/>
</dbReference>
<evidence type="ECO:0000256" key="7">
    <source>
        <dbReference type="ARBA" id="ARBA00022449"/>
    </source>
</evidence>
<comment type="subcellular location">
    <subcellularLocation>
        <location evidence="2">Cell membrane</location>
        <topology evidence="2">Multi-pass membrane protein</topology>
    </subcellularLocation>
</comment>
<feature type="transmembrane region" description="Helical" evidence="15">
    <location>
        <begin position="166"/>
        <end position="185"/>
    </location>
</feature>
<feature type="transmembrane region" description="Helical" evidence="15">
    <location>
        <begin position="137"/>
        <end position="154"/>
    </location>
</feature>
<feature type="transmembrane region" description="Helical" evidence="15">
    <location>
        <begin position="243"/>
        <end position="264"/>
    </location>
</feature>
<evidence type="ECO:0000256" key="1">
    <source>
        <dbReference type="ARBA" id="ARBA00003408"/>
    </source>
</evidence>
<reference evidence="16 17" key="1">
    <citation type="submission" date="2014-07" db="EMBL/GenBank/DDBJ databases">
        <title>Draft genome of Clostridium sulfidigenes 113A isolated from sediments associated with methane hydrate from Krishna Godavari basin.</title>
        <authorList>
            <person name="Honkalas V.S."/>
            <person name="Dabir A.P."/>
            <person name="Arora P."/>
            <person name="Dhakephalkar P.K."/>
        </authorList>
    </citation>
    <scope>NUCLEOTIDE SEQUENCE [LARGE SCALE GENOMIC DNA]</scope>
    <source>
        <strain evidence="16 17">113A</strain>
    </source>
</reference>
<dbReference type="NCBIfam" id="TIGR00797">
    <property type="entry name" value="matE"/>
    <property type="match status" value="1"/>
</dbReference>
<dbReference type="InterPro" id="IPR050222">
    <property type="entry name" value="MATE_MdtK"/>
</dbReference>
<dbReference type="GO" id="GO:0015297">
    <property type="term" value="F:antiporter activity"/>
    <property type="evidence" value="ECO:0007669"/>
    <property type="project" value="UniProtKB-KW"/>
</dbReference>
<dbReference type="GO" id="GO:0005886">
    <property type="term" value="C:plasma membrane"/>
    <property type="evidence" value="ECO:0007669"/>
    <property type="project" value="UniProtKB-SubCell"/>
</dbReference>
<dbReference type="PANTHER" id="PTHR43298">
    <property type="entry name" value="MULTIDRUG RESISTANCE PROTEIN NORM-RELATED"/>
    <property type="match status" value="1"/>
</dbReference>
<dbReference type="EMBL" id="JPMD01000047">
    <property type="protein sequence ID" value="KEZ85045.1"/>
    <property type="molecule type" value="Genomic_DNA"/>
</dbReference>
<keyword evidence="17" id="KW-1185">Reference proteome</keyword>
<evidence type="ECO:0000256" key="4">
    <source>
        <dbReference type="ARBA" id="ARBA00020268"/>
    </source>
</evidence>
<evidence type="ECO:0000313" key="16">
    <source>
        <dbReference type="EMBL" id="KEZ85045.1"/>
    </source>
</evidence>
<keyword evidence="9 15" id="KW-0812">Transmembrane</keyword>
<dbReference type="GO" id="GO:0042910">
    <property type="term" value="F:xenobiotic transmembrane transporter activity"/>
    <property type="evidence" value="ECO:0007669"/>
    <property type="project" value="InterPro"/>
</dbReference>
<feature type="transmembrane region" description="Helical" evidence="15">
    <location>
        <begin position="276"/>
        <end position="302"/>
    </location>
</feature>
<evidence type="ECO:0000256" key="13">
    <source>
        <dbReference type="ARBA" id="ARBA00023251"/>
    </source>
</evidence>
<keyword evidence="11" id="KW-0406">Ion transport</keyword>
<keyword evidence="7" id="KW-0050">Antiport</keyword>
<evidence type="ECO:0000256" key="9">
    <source>
        <dbReference type="ARBA" id="ARBA00022692"/>
    </source>
</evidence>
<dbReference type="InterPro" id="IPR002528">
    <property type="entry name" value="MATE_fam"/>
</dbReference>
<sequence length="458" mass="49956">MGINPKIFSDGRTYRVLFKFAIPAIFSLLVAELYNMVDTVFVGRYIGPNAIGALTVAFPIQRFLIAIAFLIGVGASTYVSRYSGEKQPEKIKSTIINSISVTIVSLTIIPLLLFLFRGGLLYKLGASDVTFGLTNDYISIIFIGAIFQGLTIVCSQVMTALGNSKIGLYANSIGALLNIVVDYILVAHLNIGIAGAAIATVASQFVGLIFVLYKFKDVTKHFKIKLSVNNILPNIDITLIKGLIAVGFSTFVIEISDAIVSVVLNNLLISRGGNEAIIIVGVITKISMFMFIAIIGISSAMQPIVAFNFGARNFDRVKNTVKASIKTVTIISLIFGVFIMYFAPQMIGLFLTDAKLLPEAVKALRICIFLLPLVGLYYIGIYYYQAIDEAKKGFRLSLFRQLIVFIPLAIVFVNIFGTIGAWIAYPASDLISAVTSFYLLNSTWKKDGKEETTKTVIA</sequence>
<comment type="caution">
    <text evidence="16">The sequence shown here is derived from an EMBL/GenBank/DDBJ whole genome shotgun (WGS) entry which is preliminary data.</text>
</comment>
<evidence type="ECO:0000256" key="11">
    <source>
        <dbReference type="ARBA" id="ARBA00023065"/>
    </source>
</evidence>
<feature type="transmembrane region" description="Helical" evidence="15">
    <location>
        <begin position="396"/>
        <end position="416"/>
    </location>
</feature>
<dbReference type="GO" id="GO:0046677">
    <property type="term" value="P:response to antibiotic"/>
    <property type="evidence" value="ECO:0007669"/>
    <property type="project" value="UniProtKB-KW"/>
</dbReference>
<dbReference type="RefSeq" id="WP_035135314.1">
    <property type="nucleotide sequence ID" value="NZ_JPMD01000047.1"/>
</dbReference>
<evidence type="ECO:0000256" key="12">
    <source>
        <dbReference type="ARBA" id="ARBA00023136"/>
    </source>
</evidence>
<keyword evidence="6" id="KW-0813">Transport</keyword>
<feature type="transmembrane region" description="Helical" evidence="15">
    <location>
        <begin position="94"/>
        <end position="117"/>
    </location>
</feature>
<dbReference type="PANTHER" id="PTHR43298:SF2">
    <property type="entry name" value="FMN_FAD EXPORTER YEEO-RELATED"/>
    <property type="match status" value="1"/>
</dbReference>
<evidence type="ECO:0000256" key="3">
    <source>
        <dbReference type="ARBA" id="ARBA00008417"/>
    </source>
</evidence>
<feature type="transmembrane region" description="Helical" evidence="15">
    <location>
        <begin position="49"/>
        <end position="73"/>
    </location>
</feature>
<comment type="function">
    <text evidence="1">Multidrug efflux pump.</text>
</comment>
<dbReference type="InterPro" id="IPR048279">
    <property type="entry name" value="MdtK-like"/>
</dbReference>
<evidence type="ECO:0000256" key="8">
    <source>
        <dbReference type="ARBA" id="ARBA00022475"/>
    </source>
</evidence>
<keyword evidence="10 15" id="KW-1133">Transmembrane helix</keyword>
<dbReference type="CDD" id="cd13143">
    <property type="entry name" value="MATE_MepA_like"/>
    <property type="match status" value="1"/>
</dbReference>